<dbReference type="AlphaFoldDB" id="A0A6M3KRX9"/>
<dbReference type="EMBL" id="MT141547">
    <property type="protein sequence ID" value="QJA65967.1"/>
    <property type="molecule type" value="Genomic_DNA"/>
</dbReference>
<evidence type="ECO:0000313" key="2">
    <source>
        <dbReference type="EMBL" id="QJA84592.1"/>
    </source>
</evidence>
<reference evidence="2" key="1">
    <citation type="submission" date="2020-03" db="EMBL/GenBank/DDBJ databases">
        <title>The deep terrestrial virosphere.</title>
        <authorList>
            <person name="Holmfeldt K."/>
            <person name="Nilsson E."/>
            <person name="Simone D."/>
            <person name="Lopez-Fernandez M."/>
            <person name="Wu X."/>
            <person name="de Brujin I."/>
            <person name="Lundin D."/>
            <person name="Andersson A."/>
            <person name="Bertilsson S."/>
            <person name="Dopson M."/>
        </authorList>
    </citation>
    <scope>NUCLEOTIDE SEQUENCE</scope>
    <source>
        <strain evidence="2">MM415A00178</strain>
        <strain evidence="1">MM415B00368</strain>
    </source>
</reference>
<proteinExistence type="predicted"/>
<gene>
    <name evidence="2" type="ORF">MM415A00178_0002</name>
    <name evidence="1" type="ORF">MM415B00368_0002</name>
</gene>
<sequence length="448" mass="48305">MAKIIRSWIHCPSCGSDGKPGCVECNGTGKQDARRLWDRLRAEPVPEGEAEAVGAWMVVNENRSPAGFFNAQKIGAPGSRRPQDCTTLAGRFSALRWPPVQIIEGDAAGLDPREVALLFGLPAPGTANLVGSAALDGAEGHCGGGQLFSADQAPRKWTATAGIVTRLHAARLRAKPLTSLSRLEDDLATFARSLGNGLLVRTLLGAAWRSLDRLDAIPLARELLSASRTRQIDDSAGDVSGAMLPLGDEFEITDVVVASIPINVMHMLSGDKRSPDVLLHDPTMLPDLLAVPDDARIISHDSTSFDTSTVQPLVVLVKAIRRNSARDVARWLYLDWPPTIISNADASTVEPGILPAGTVVYMDPNYQGTTGYRHSISREQVLTVAQRWADAGALVCVSEAEPLDLPGWYHVDITGCRVGQKRTFGPTREWLTLNQEPAWTPPVQGSLW</sequence>
<evidence type="ECO:0000313" key="1">
    <source>
        <dbReference type="EMBL" id="QJA65967.1"/>
    </source>
</evidence>
<organism evidence="2">
    <name type="scientific">viral metagenome</name>
    <dbReference type="NCBI Taxonomy" id="1070528"/>
    <lineage>
        <taxon>unclassified sequences</taxon>
        <taxon>metagenomes</taxon>
        <taxon>organismal metagenomes</taxon>
    </lineage>
</organism>
<dbReference type="EMBL" id="MT142532">
    <property type="protein sequence ID" value="QJA84592.1"/>
    <property type="molecule type" value="Genomic_DNA"/>
</dbReference>
<accession>A0A6M3KRX9</accession>
<protein>
    <submittedName>
        <fullName evidence="2">Uncharacterized protein</fullName>
    </submittedName>
</protein>
<name>A0A6M3KRX9_9ZZZZ</name>